<dbReference type="Proteomes" id="UP000693970">
    <property type="component" value="Unassembled WGS sequence"/>
</dbReference>
<accession>A0A9K3PGF8</accession>
<feature type="signal peptide" evidence="2">
    <location>
        <begin position="1"/>
        <end position="19"/>
    </location>
</feature>
<keyword evidence="2" id="KW-0732">Signal</keyword>
<feature type="chain" id="PRO_5039905969" evidence="2">
    <location>
        <begin position="20"/>
        <end position="413"/>
    </location>
</feature>
<proteinExistence type="predicted"/>
<keyword evidence="4" id="KW-1185">Reference proteome</keyword>
<comment type="caution">
    <text evidence="3">The sequence shown here is derived from an EMBL/GenBank/DDBJ whole genome shotgun (WGS) entry which is preliminary data.</text>
</comment>
<name>A0A9K3PGF8_9STRA</name>
<evidence type="ECO:0000256" key="2">
    <source>
        <dbReference type="SAM" id="SignalP"/>
    </source>
</evidence>
<feature type="transmembrane region" description="Helical" evidence="1">
    <location>
        <begin position="373"/>
        <end position="391"/>
    </location>
</feature>
<reference evidence="3" key="2">
    <citation type="submission" date="2021-04" db="EMBL/GenBank/DDBJ databases">
        <authorList>
            <person name="Podell S."/>
        </authorList>
    </citation>
    <scope>NUCLEOTIDE SEQUENCE</scope>
    <source>
        <strain evidence="3">Hildebrandi</strain>
    </source>
</reference>
<dbReference type="EMBL" id="JAGRRH010000021">
    <property type="protein sequence ID" value="KAG7346782.1"/>
    <property type="molecule type" value="Genomic_DNA"/>
</dbReference>
<protein>
    <submittedName>
        <fullName evidence="3">Uncharacterized protein</fullName>
    </submittedName>
</protein>
<organism evidence="3 4">
    <name type="scientific">Nitzschia inconspicua</name>
    <dbReference type="NCBI Taxonomy" id="303405"/>
    <lineage>
        <taxon>Eukaryota</taxon>
        <taxon>Sar</taxon>
        <taxon>Stramenopiles</taxon>
        <taxon>Ochrophyta</taxon>
        <taxon>Bacillariophyta</taxon>
        <taxon>Bacillariophyceae</taxon>
        <taxon>Bacillariophycidae</taxon>
        <taxon>Bacillariales</taxon>
        <taxon>Bacillariaceae</taxon>
        <taxon>Nitzschia</taxon>
    </lineage>
</organism>
<evidence type="ECO:0000256" key="1">
    <source>
        <dbReference type="SAM" id="Phobius"/>
    </source>
</evidence>
<gene>
    <name evidence="3" type="ORF">IV203_005851</name>
</gene>
<keyword evidence="1" id="KW-0812">Transmembrane</keyword>
<reference evidence="3" key="1">
    <citation type="journal article" date="2021" name="Sci. Rep.">
        <title>Diploid genomic architecture of Nitzschia inconspicua, an elite biomass production diatom.</title>
        <authorList>
            <person name="Oliver A."/>
            <person name="Podell S."/>
            <person name="Pinowska A."/>
            <person name="Traller J.C."/>
            <person name="Smith S.R."/>
            <person name="McClure R."/>
            <person name="Beliaev A."/>
            <person name="Bohutskyi P."/>
            <person name="Hill E.A."/>
            <person name="Rabines A."/>
            <person name="Zheng H."/>
            <person name="Allen L.Z."/>
            <person name="Kuo A."/>
            <person name="Grigoriev I.V."/>
            <person name="Allen A.E."/>
            <person name="Hazlebeck D."/>
            <person name="Allen E.E."/>
        </authorList>
    </citation>
    <scope>NUCLEOTIDE SEQUENCE</scope>
    <source>
        <strain evidence="3">Hildebrandi</strain>
    </source>
</reference>
<evidence type="ECO:0000313" key="3">
    <source>
        <dbReference type="EMBL" id="KAG7346782.1"/>
    </source>
</evidence>
<keyword evidence="1" id="KW-0472">Membrane</keyword>
<dbReference type="AlphaFoldDB" id="A0A9K3PGF8"/>
<evidence type="ECO:0000313" key="4">
    <source>
        <dbReference type="Proteomes" id="UP000693970"/>
    </source>
</evidence>
<dbReference type="OrthoDB" id="44083at2759"/>
<keyword evidence="1" id="KW-1133">Transmembrane helix</keyword>
<sequence length="413" mass="46849">MIRFPLLAWLLQLMVCVSARESVQSTSNDLNYNTLIQRHLEDGGNNNAYFEYDLNDFSLRFDHCQYVKMFDDELAEDEDADTPLAVRHFVVFRLCPTDECSTCNSIYGKYVMEVDEYLQATVQEQANQVEYICGNCQEECDEDGRECTGCGIYCSEYQNMEANGYVNAANYLECQQVQMNINNNDNQDDNEHGDGAENQQGYDDQIQLFIGPRCSSNGDRIMLGLFEDEYCLIPYTALSAEDVLGYNISYQLLSHTYDADGTNCLSCKENVDRDEEANNQADNNDQQDADDVNEMCEQVYNRAAKCESIYGIDGFVQSDREDKNLGNQAMNEVVVCEYIDSLLANSYTETGDIVLVGDSVVMFKDVTPLQKTTFWLLSASIVCLMVVAFLLQRQIDRTYPQIDLACQSDVHLA</sequence>